<proteinExistence type="predicted"/>
<reference evidence="1" key="1">
    <citation type="submission" date="2022-08" db="EMBL/GenBank/DDBJ databases">
        <authorList>
            <consortium name="DOE Joint Genome Institute"/>
            <person name="Min B."/>
            <person name="Riley R."/>
            <person name="Sierra-Patev S."/>
            <person name="Naranjo-Ortiz M."/>
            <person name="Looney B."/>
            <person name="Konkel Z."/>
            <person name="Slot J.C."/>
            <person name="Sakamoto Y."/>
            <person name="Steenwyk J.L."/>
            <person name="Rokas A."/>
            <person name="Carro J."/>
            <person name="Camarero S."/>
            <person name="Ferreira P."/>
            <person name="Molpeceres G."/>
            <person name="Ruiz-Duenas F.J."/>
            <person name="Serrano A."/>
            <person name="Henrissat B."/>
            <person name="Drula E."/>
            <person name="Hughes K.W."/>
            <person name="Mata J.L."/>
            <person name="Ishikawa N.K."/>
            <person name="Vargas-Isla R."/>
            <person name="Ushijima S."/>
            <person name="Smith C.A."/>
            <person name="Ahrendt S."/>
            <person name="Andreopoulos W."/>
            <person name="He G."/>
            <person name="Labutti K."/>
            <person name="Lipzen A."/>
            <person name="Ng V."/>
            <person name="Sandor L."/>
            <person name="Barry K."/>
            <person name="Martinez A.T."/>
            <person name="Xiao Y."/>
            <person name="Gibbons J.G."/>
            <person name="Terashima K."/>
            <person name="Hibbett D.S."/>
            <person name="Grigoriev I.V."/>
        </authorList>
    </citation>
    <scope>NUCLEOTIDE SEQUENCE</scope>
    <source>
        <strain evidence="1">Sp2 HRB7682 ss15</strain>
    </source>
</reference>
<gene>
    <name evidence="1" type="ORF">C8J55DRAFT_490688</name>
</gene>
<dbReference type="Proteomes" id="UP001150238">
    <property type="component" value="Unassembled WGS sequence"/>
</dbReference>
<evidence type="ECO:0000313" key="2">
    <source>
        <dbReference type="Proteomes" id="UP001150238"/>
    </source>
</evidence>
<reference evidence="1" key="2">
    <citation type="journal article" date="2023" name="Proc. Natl. Acad. Sci. U.S.A.">
        <title>A global phylogenomic analysis of the shiitake genus Lentinula.</title>
        <authorList>
            <person name="Sierra-Patev S."/>
            <person name="Min B."/>
            <person name="Naranjo-Ortiz M."/>
            <person name="Looney B."/>
            <person name="Konkel Z."/>
            <person name="Slot J.C."/>
            <person name="Sakamoto Y."/>
            <person name="Steenwyk J.L."/>
            <person name="Rokas A."/>
            <person name="Carro J."/>
            <person name="Camarero S."/>
            <person name="Ferreira P."/>
            <person name="Molpeceres G."/>
            <person name="Ruiz-Duenas F.J."/>
            <person name="Serrano A."/>
            <person name="Henrissat B."/>
            <person name="Drula E."/>
            <person name="Hughes K.W."/>
            <person name="Mata J.L."/>
            <person name="Ishikawa N.K."/>
            <person name="Vargas-Isla R."/>
            <person name="Ushijima S."/>
            <person name="Smith C.A."/>
            <person name="Donoghue J."/>
            <person name="Ahrendt S."/>
            <person name="Andreopoulos W."/>
            <person name="He G."/>
            <person name="LaButti K."/>
            <person name="Lipzen A."/>
            <person name="Ng V."/>
            <person name="Riley R."/>
            <person name="Sandor L."/>
            <person name="Barry K."/>
            <person name="Martinez A.T."/>
            <person name="Xiao Y."/>
            <person name="Gibbons J.G."/>
            <person name="Terashima K."/>
            <person name="Grigoriev I.V."/>
            <person name="Hibbett D."/>
        </authorList>
    </citation>
    <scope>NUCLEOTIDE SEQUENCE</scope>
    <source>
        <strain evidence="1">Sp2 HRB7682 ss15</strain>
    </source>
</reference>
<organism evidence="1 2">
    <name type="scientific">Lentinula lateritia</name>
    <dbReference type="NCBI Taxonomy" id="40482"/>
    <lineage>
        <taxon>Eukaryota</taxon>
        <taxon>Fungi</taxon>
        <taxon>Dikarya</taxon>
        <taxon>Basidiomycota</taxon>
        <taxon>Agaricomycotina</taxon>
        <taxon>Agaricomycetes</taxon>
        <taxon>Agaricomycetidae</taxon>
        <taxon>Agaricales</taxon>
        <taxon>Marasmiineae</taxon>
        <taxon>Omphalotaceae</taxon>
        <taxon>Lentinula</taxon>
    </lineage>
</organism>
<accession>A0A9W9DJU6</accession>
<dbReference type="EMBL" id="JANVFS010000024">
    <property type="protein sequence ID" value="KAJ4473989.1"/>
    <property type="molecule type" value="Genomic_DNA"/>
</dbReference>
<name>A0A9W9DJU6_9AGAR</name>
<comment type="caution">
    <text evidence="1">The sequence shown here is derived from an EMBL/GenBank/DDBJ whole genome shotgun (WGS) entry which is preliminary data.</text>
</comment>
<protein>
    <submittedName>
        <fullName evidence="1">Uncharacterized protein</fullName>
    </submittedName>
</protein>
<evidence type="ECO:0000313" key="1">
    <source>
        <dbReference type="EMBL" id="KAJ4473989.1"/>
    </source>
</evidence>
<sequence>MSLEVEVGTFSQVEKAYISFVFNVAWLKKCLRHTFMISVFKLRPDSAQETFREILRVEIPFANSQTEEGLNYDRGSYVTSHGYHPQAQRKKVVTSSPSTEQVWTILEQCTIRELLICSPLIDYSPQDAILPTLTALSSAFLGVQLLDQAFINFPSVCWELHPISPYNKRSRILLRGSINVTVREELKSPEATSASETMPNNALTISVQWRTIILLEGFSSDILDAITL</sequence>
<dbReference type="AlphaFoldDB" id="A0A9W9DJU6"/>